<reference evidence="2 3" key="1">
    <citation type="submission" date="2018-10" db="EMBL/GenBank/DDBJ databases">
        <title>A high-quality apple genome assembly.</title>
        <authorList>
            <person name="Hu J."/>
        </authorList>
    </citation>
    <scope>NUCLEOTIDE SEQUENCE [LARGE SCALE GENOMIC DNA]</scope>
    <source>
        <strain evidence="3">cv. HFTH1</strain>
        <tissue evidence="2">Young leaf</tissue>
    </source>
</reference>
<proteinExistence type="predicted"/>
<keyword evidence="3" id="KW-1185">Reference proteome</keyword>
<name>A0A498JFG4_MALDO</name>
<evidence type="ECO:0000313" key="3">
    <source>
        <dbReference type="Proteomes" id="UP000290289"/>
    </source>
</evidence>
<gene>
    <name evidence="2" type="ORF">DVH24_023964</name>
</gene>
<feature type="signal peptide" evidence="1">
    <location>
        <begin position="1"/>
        <end position="23"/>
    </location>
</feature>
<sequence length="100" mass="10435">MEGRAAMRMTLVLALCFFTFLASKQHYIGADARTVFTPSAGRGGGGGVLTVFTPSPSPDVSICSDADCKAGSIDELKGEYSGSQCVEVDQGVVCVCFTKD</sequence>
<comment type="caution">
    <text evidence="2">The sequence shown here is derived from an EMBL/GenBank/DDBJ whole genome shotgun (WGS) entry which is preliminary data.</text>
</comment>
<dbReference type="Proteomes" id="UP000290289">
    <property type="component" value="Chromosome 7"/>
</dbReference>
<keyword evidence="1" id="KW-0732">Signal</keyword>
<dbReference type="EMBL" id="RDQH01000333">
    <property type="protein sequence ID" value="RXH94280.1"/>
    <property type="molecule type" value="Genomic_DNA"/>
</dbReference>
<protein>
    <submittedName>
        <fullName evidence="2">Uncharacterized protein</fullName>
    </submittedName>
</protein>
<evidence type="ECO:0000313" key="2">
    <source>
        <dbReference type="EMBL" id="RXH94280.1"/>
    </source>
</evidence>
<feature type="chain" id="PRO_5019775132" evidence="1">
    <location>
        <begin position="24"/>
        <end position="100"/>
    </location>
</feature>
<organism evidence="2 3">
    <name type="scientific">Malus domestica</name>
    <name type="common">Apple</name>
    <name type="synonym">Pyrus malus</name>
    <dbReference type="NCBI Taxonomy" id="3750"/>
    <lineage>
        <taxon>Eukaryota</taxon>
        <taxon>Viridiplantae</taxon>
        <taxon>Streptophyta</taxon>
        <taxon>Embryophyta</taxon>
        <taxon>Tracheophyta</taxon>
        <taxon>Spermatophyta</taxon>
        <taxon>Magnoliopsida</taxon>
        <taxon>eudicotyledons</taxon>
        <taxon>Gunneridae</taxon>
        <taxon>Pentapetalae</taxon>
        <taxon>rosids</taxon>
        <taxon>fabids</taxon>
        <taxon>Rosales</taxon>
        <taxon>Rosaceae</taxon>
        <taxon>Amygdaloideae</taxon>
        <taxon>Maleae</taxon>
        <taxon>Malus</taxon>
    </lineage>
</organism>
<evidence type="ECO:0000256" key="1">
    <source>
        <dbReference type="SAM" id="SignalP"/>
    </source>
</evidence>
<accession>A0A498JFG4</accession>
<dbReference type="AlphaFoldDB" id="A0A498JFG4"/>